<accession>A0A445MG17</accession>
<evidence type="ECO:0000313" key="2">
    <source>
        <dbReference type="EMBL" id="RZR73170.1"/>
    </source>
</evidence>
<gene>
    <name evidence="2" type="ORF">BHM03_00020986</name>
</gene>
<dbReference type="AlphaFoldDB" id="A0A445MG17"/>
<protein>
    <submittedName>
        <fullName evidence="2">Uncharacterized protein</fullName>
    </submittedName>
</protein>
<keyword evidence="1" id="KW-0812">Transmembrane</keyword>
<name>A0A445MG17_ENSVE</name>
<organism evidence="2">
    <name type="scientific">Ensete ventricosum</name>
    <name type="common">Abyssinian banana</name>
    <name type="synonym">Musa ensete</name>
    <dbReference type="NCBI Taxonomy" id="4639"/>
    <lineage>
        <taxon>Eukaryota</taxon>
        <taxon>Viridiplantae</taxon>
        <taxon>Streptophyta</taxon>
        <taxon>Embryophyta</taxon>
        <taxon>Tracheophyta</taxon>
        <taxon>Spermatophyta</taxon>
        <taxon>Magnoliopsida</taxon>
        <taxon>Liliopsida</taxon>
        <taxon>Zingiberales</taxon>
        <taxon>Musaceae</taxon>
        <taxon>Ensete</taxon>
    </lineage>
</organism>
<dbReference type="EMBL" id="KV875843">
    <property type="protein sequence ID" value="RZR73170.1"/>
    <property type="molecule type" value="Genomic_DNA"/>
</dbReference>
<sequence length="151" mass="16120">MQRGIAAGCDQVAAGCVQGRWQREIAAAAMETNGSERSLLVAFVPRGIAAGCDQGGWQRVVAVGSVVQREMRAAVEGIREIGWLKGWWTEGGRLRFSGVVCGCFGCGLGLRFYGVLAAIGVLLFFSLFYFLPPLAETALLLLPLLLSPSLD</sequence>
<evidence type="ECO:0000256" key="1">
    <source>
        <dbReference type="SAM" id="Phobius"/>
    </source>
</evidence>
<keyword evidence="1" id="KW-0472">Membrane</keyword>
<proteinExistence type="predicted"/>
<reference evidence="2" key="1">
    <citation type="journal article" date="2018" name="Data Brief">
        <title>Genome sequence data from 17 accessions of Ensete ventricosum, a staple food crop for millions in Ethiopia.</title>
        <authorList>
            <person name="Yemataw Z."/>
            <person name="Muzemil S."/>
            <person name="Ambachew D."/>
            <person name="Tripathi L."/>
            <person name="Tesfaye K."/>
            <person name="Chala A."/>
            <person name="Farbos A."/>
            <person name="O'Neill P."/>
            <person name="Moore K."/>
            <person name="Grant M."/>
            <person name="Studholme D.J."/>
        </authorList>
    </citation>
    <scope>NUCLEOTIDE SEQUENCE [LARGE SCALE GENOMIC DNA]</scope>
    <source>
        <tissue evidence="2">Leaf</tissue>
    </source>
</reference>
<dbReference type="Proteomes" id="UP000290560">
    <property type="component" value="Unassembled WGS sequence"/>
</dbReference>
<keyword evidence="1" id="KW-1133">Transmembrane helix</keyword>
<feature type="transmembrane region" description="Helical" evidence="1">
    <location>
        <begin position="112"/>
        <end position="131"/>
    </location>
</feature>